<accession>A0A4R2GPK9</accession>
<evidence type="ECO:0000256" key="3">
    <source>
        <dbReference type="PIRSR" id="PIRSR603782-1"/>
    </source>
</evidence>
<dbReference type="GO" id="GO:0046872">
    <property type="term" value="F:metal ion binding"/>
    <property type="evidence" value="ECO:0007669"/>
    <property type="project" value="UniProtKB-KW"/>
</dbReference>
<dbReference type="CDD" id="cd02968">
    <property type="entry name" value="SCO"/>
    <property type="match status" value="1"/>
</dbReference>
<feature type="binding site" evidence="3">
    <location>
        <position position="79"/>
    </location>
    <ligand>
        <name>Cu cation</name>
        <dbReference type="ChEBI" id="CHEBI:23378"/>
    </ligand>
</feature>
<dbReference type="Pfam" id="PF02630">
    <property type="entry name" value="SCO1-SenC"/>
    <property type="match status" value="1"/>
</dbReference>
<protein>
    <submittedName>
        <fullName evidence="5">Protein SCO1/2</fullName>
    </submittedName>
</protein>
<dbReference type="InterPro" id="IPR003782">
    <property type="entry name" value="SCO1/SenC"/>
</dbReference>
<name>A0A4R2GPK9_9HYPH</name>
<keyword evidence="2 3" id="KW-0186">Copper</keyword>
<evidence type="ECO:0000313" key="5">
    <source>
        <dbReference type="EMBL" id="TCO11498.1"/>
    </source>
</evidence>
<evidence type="ECO:0000256" key="4">
    <source>
        <dbReference type="PIRSR" id="PIRSR603782-2"/>
    </source>
</evidence>
<sequence>MSSGPSRAPSRRLALTLGMFVLGLAALAGGLFAWRQIQGGAVSSGVGAPFSLTDQNGNTVTDASLRGAPYLLFFGFTHCPDICPSTLYEVSQMLEALGKDAKARAVFITVDPARDNQGVMKDYLGSFDPRIIGLTGSQEQIDAVTRAFRVYARKVEQKDGEYTMDHTAMVYLMDRNGHFVGGFNLKRPPAEAAKEFRRYM</sequence>
<dbReference type="EMBL" id="SLWL01000012">
    <property type="protein sequence ID" value="TCO11498.1"/>
    <property type="molecule type" value="Genomic_DNA"/>
</dbReference>
<dbReference type="InterPro" id="IPR036249">
    <property type="entry name" value="Thioredoxin-like_sf"/>
</dbReference>
<keyword evidence="3" id="KW-0479">Metal-binding</keyword>
<evidence type="ECO:0000313" key="6">
    <source>
        <dbReference type="Proteomes" id="UP000294881"/>
    </source>
</evidence>
<comment type="caution">
    <text evidence="5">The sequence shown here is derived from an EMBL/GenBank/DDBJ whole genome shotgun (WGS) entry which is preliminary data.</text>
</comment>
<dbReference type="PANTHER" id="PTHR12151">
    <property type="entry name" value="ELECTRON TRANSPORT PROTIN SCO1/SENC FAMILY MEMBER"/>
    <property type="match status" value="1"/>
</dbReference>
<dbReference type="Proteomes" id="UP000294881">
    <property type="component" value="Unassembled WGS sequence"/>
</dbReference>
<dbReference type="FunFam" id="3.40.30.10:FF:000013">
    <property type="entry name" value="Blast:Protein SCO1 homolog, mitochondrial"/>
    <property type="match status" value="1"/>
</dbReference>
<organism evidence="5 6">
    <name type="scientific">Camelimonas lactis</name>
    <dbReference type="NCBI Taxonomy" id="659006"/>
    <lineage>
        <taxon>Bacteria</taxon>
        <taxon>Pseudomonadati</taxon>
        <taxon>Pseudomonadota</taxon>
        <taxon>Alphaproteobacteria</taxon>
        <taxon>Hyphomicrobiales</taxon>
        <taxon>Chelatococcaceae</taxon>
        <taxon>Camelimonas</taxon>
    </lineage>
</organism>
<dbReference type="PANTHER" id="PTHR12151:SF25">
    <property type="entry name" value="LINALOOL DEHYDRATASE_ISOMERASE DOMAIN-CONTAINING PROTEIN"/>
    <property type="match status" value="1"/>
</dbReference>
<dbReference type="AlphaFoldDB" id="A0A4R2GPK9"/>
<keyword evidence="6" id="KW-1185">Reference proteome</keyword>
<proteinExistence type="inferred from homology"/>
<gene>
    <name evidence="5" type="ORF">EV666_11286</name>
</gene>
<feature type="disulfide bond" description="Redox-active" evidence="4">
    <location>
        <begin position="79"/>
        <end position="83"/>
    </location>
</feature>
<keyword evidence="4" id="KW-1015">Disulfide bond</keyword>
<evidence type="ECO:0000256" key="1">
    <source>
        <dbReference type="ARBA" id="ARBA00010996"/>
    </source>
</evidence>
<reference evidence="5 6" key="1">
    <citation type="submission" date="2019-03" db="EMBL/GenBank/DDBJ databases">
        <title>Genomic Encyclopedia of Type Strains, Phase IV (KMG-IV): sequencing the most valuable type-strain genomes for metagenomic binning, comparative biology and taxonomic classification.</title>
        <authorList>
            <person name="Goeker M."/>
        </authorList>
    </citation>
    <scope>NUCLEOTIDE SEQUENCE [LARGE SCALE GENOMIC DNA]</scope>
    <source>
        <strain evidence="5 6">DSM 22958</strain>
    </source>
</reference>
<feature type="binding site" evidence="3">
    <location>
        <position position="83"/>
    </location>
    <ligand>
        <name>Cu cation</name>
        <dbReference type="ChEBI" id="CHEBI:23378"/>
    </ligand>
</feature>
<dbReference type="RefSeq" id="WP_165910018.1">
    <property type="nucleotide sequence ID" value="NZ_JBHUNN010000002.1"/>
</dbReference>
<dbReference type="Gene3D" id="3.40.30.10">
    <property type="entry name" value="Glutaredoxin"/>
    <property type="match status" value="1"/>
</dbReference>
<comment type="similarity">
    <text evidence="1">Belongs to the SCO1/2 family.</text>
</comment>
<evidence type="ECO:0000256" key="2">
    <source>
        <dbReference type="ARBA" id="ARBA00023008"/>
    </source>
</evidence>
<dbReference type="SUPFAM" id="SSF52833">
    <property type="entry name" value="Thioredoxin-like"/>
    <property type="match status" value="1"/>
</dbReference>
<feature type="binding site" evidence="3">
    <location>
        <position position="166"/>
    </location>
    <ligand>
        <name>Cu cation</name>
        <dbReference type="ChEBI" id="CHEBI:23378"/>
    </ligand>
</feature>